<gene>
    <name evidence="1" type="ORF">SAY86_003727</name>
</gene>
<dbReference type="GO" id="GO:0090333">
    <property type="term" value="P:regulation of stomatal closure"/>
    <property type="evidence" value="ECO:0007669"/>
    <property type="project" value="InterPro"/>
</dbReference>
<evidence type="ECO:0000313" key="2">
    <source>
        <dbReference type="Proteomes" id="UP001346149"/>
    </source>
</evidence>
<organism evidence="1 2">
    <name type="scientific">Trapa natans</name>
    <name type="common">Water chestnut</name>
    <dbReference type="NCBI Taxonomy" id="22666"/>
    <lineage>
        <taxon>Eukaryota</taxon>
        <taxon>Viridiplantae</taxon>
        <taxon>Streptophyta</taxon>
        <taxon>Embryophyta</taxon>
        <taxon>Tracheophyta</taxon>
        <taxon>Spermatophyta</taxon>
        <taxon>Magnoliopsida</taxon>
        <taxon>eudicotyledons</taxon>
        <taxon>Gunneridae</taxon>
        <taxon>Pentapetalae</taxon>
        <taxon>rosids</taxon>
        <taxon>malvids</taxon>
        <taxon>Myrtales</taxon>
        <taxon>Lythraceae</taxon>
        <taxon>Trapa</taxon>
    </lineage>
</organism>
<protein>
    <submittedName>
        <fullName evidence="1">Uncharacterized protein</fullName>
    </submittedName>
</protein>
<proteinExistence type="predicted"/>
<keyword evidence="2" id="KW-1185">Reference proteome</keyword>
<dbReference type="GO" id="GO:0071277">
    <property type="term" value="P:cellular response to calcium ion"/>
    <property type="evidence" value="ECO:0007669"/>
    <property type="project" value="InterPro"/>
</dbReference>
<dbReference type="EMBL" id="JAXQNO010000001">
    <property type="protein sequence ID" value="KAK4803910.1"/>
    <property type="molecule type" value="Genomic_DNA"/>
</dbReference>
<comment type="caution">
    <text evidence="1">The sequence shown here is derived from an EMBL/GenBank/DDBJ whole genome shotgun (WGS) entry which is preliminary data.</text>
</comment>
<name>A0AAN7MDB2_TRANT</name>
<dbReference type="PANTHER" id="PTHR34209">
    <property type="entry name" value="RHODANESE/CELL CYCLE CONTROL PHOSPHATASE SUPERFAMILY PROTEIN"/>
    <property type="match status" value="1"/>
</dbReference>
<reference evidence="1 2" key="1">
    <citation type="journal article" date="2023" name="Hortic Res">
        <title>Pangenome of water caltrop reveals structural variations and asymmetric subgenome divergence after allopolyploidization.</title>
        <authorList>
            <person name="Zhang X."/>
            <person name="Chen Y."/>
            <person name="Wang L."/>
            <person name="Yuan Y."/>
            <person name="Fang M."/>
            <person name="Shi L."/>
            <person name="Lu R."/>
            <person name="Comes H.P."/>
            <person name="Ma Y."/>
            <person name="Chen Y."/>
            <person name="Huang G."/>
            <person name="Zhou Y."/>
            <person name="Zheng Z."/>
            <person name="Qiu Y."/>
        </authorList>
    </citation>
    <scope>NUCLEOTIDE SEQUENCE [LARGE SCALE GENOMIC DNA]</scope>
    <source>
        <strain evidence="1">F231</strain>
    </source>
</reference>
<dbReference type="InterPro" id="IPR044690">
    <property type="entry name" value="CAS_plant"/>
</dbReference>
<accession>A0AAN7MDB2</accession>
<evidence type="ECO:0000313" key="1">
    <source>
        <dbReference type="EMBL" id="KAK4803910.1"/>
    </source>
</evidence>
<sequence>MIGLLHSRNDNVAFLFRHNVPLLVSLPDVAPDSSTLTFDPQITESSSSSKLNPNIGDIVSRFSDSLTASVENGHNTISSSLDSINSCISSITKSVTEALENVKCRLSSTVDQVGESAIERLADISSDFREAVSKSGLVGVNVLRRAIVAIEESFGKGDFFVVFSFSSAKVSFAIQELERNLGLDPSDPLVSFSLFVTTASALWDFYWLWTYSGYSGDLSPKLTFELLIGKENEVAFQSHANFGGIDHTWLKEAFDLGVREDSAACWSLWPLSGKVITSIVKILLLMGLITIYRRFASYQDPEGFKQDLRQLLVPVKLGAQAFSRAAVET</sequence>
<dbReference type="PANTHER" id="PTHR34209:SF3">
    <property type="entry name" value="RHODANESE_CELL CYCLE CONTROL PHOSPHATASE SUPERFAMILY PROTEIN"/>
    <property type="match status" value="1"/>
</dbReference>
<dbReference type="Proteomes" id="UP001346149">
    <property type="component" value="Unassembled WGS sequence"/>
</dbReference>
<dbReference type="Gene3D" id="1.20.120.20">
    <property type="entry name" value="Apolipoprotein"/>
    <property type="match status" value="1"/>
</dbReference>
<dbReference type="GO" id="GO:0009704">
    <property type="term" value="P:de-etiolation"/>
    <property type="evidence" value="ECO:0007669"/>
    <property type="project" value="InterPro"/>
</dbReference>
<dbReference type="AlphaFoldDB" id="A0AAN7MDB2"/>